<keyword evidence="7 13" id="KW-0472">Membrane</keyword>
<keyword evidence="3" id="KW-1003">Cell membrane</keyword>
<feature type="transmembrane region" description="Helical" evidence="13">
    <location>
        <begin position="55"/>
        <end position="79"/>
    </location>
</feature>
<gene>
    <name evidence="15" type="ORF">LSAA_12046</name>
</gene>
<evidence type="ECO:0000256" key="7">
    <source>
        <dbReference type="ARBA" id="ARBA00023136"/>
    </source>
</evidence>
<feature type="transmembrane region" description="Helical" evidence="13">
    <location>
        <begin position="131"/>
        <end position="149"/>
    </location>
</feature>
<evidence type="ECO:0000256" key="2">
    <source>
        <dbReference type="ARBA" id="ARBA00010663"/>
    </source>
</evidence>
<feature type="domain" description="G-protein coupled receptors family 1 profile" evidence="14">
    <location>
        <begin position="71"/>
        <end position="337"/>
    </location>
</feature>
<dbReference type="PROSITE" id="PS50262">
    <property type="entry name" value="G_PROTEIN_RECEP_F1_2"/>
    <property type="match status" value="1"/>
</dbReference>
<evidence type="ECO:0000256" key="1">
    <source>
        <dbReference type="ARBA" id="ARBA00004651"/>
    </source>
</evidence>
<comment type="similarity">
    <text evidence="2 12">Belongs to the G-protein coupled receptor 1 family.</text>
</comment>
<dbReference type="Proteomes" id="UP000675881">
    <property type="component" value="Chromosome 6"/>
</dbReference>
<dbReference type="PRINTS" id="PR00237">
    <property type="entry name" value="GPCRRHODOPSN"/>
</dbReference>
<dbReference type="OrthoDB" id="2132067at2759"/>
<evidence type="ECO:0000256" key="9">
    <source>
        <dbReference type="ARBA" id="ARBA00023170"/>
    </source>
</evidence>
<keyword evidence="9 12" id="KW-0675">Receptor</keyword>
<dbReference type="PRINTS" id="PR01012">
    <property type="entry name" value="NRPEPTIDEYR"/>
</dbReference>
<evidence type="ECO:0000256" key="6">
    <source>
        <dbReference type="ARBA" id="ARBA00023040"/>
    </source>
</evidence>
<keyword evidence="11 12" id="KW-0807">Transducer</keyword>
<evidence type="ECO:0000256" key="13">
    <source>
        <dbReference type="SAM" id="Phobius"/>
    </source>
</evidence>
<dbReference type="GO" id="GO:0005886">
    <property type="term" value="C:plasma membrane"/>
    <property type="evidence" value="ECO:0007669"/>
    <property type="project" value="UniProtKB-SubCell"/>
</dbReference>
<dbReference type="Pfam" id="PF00001">
    <property type="entry name" value="7tm_1"/>
    <property type="match status" value="1"/>
</dbReference>
<reference evidence="15" key="2">
    <citation type="submission" date="2021-02" db="EMBL/GenBank/DDBJ databases">
        <authorList>
            <person name="Bekaert M."/>
        </authorList>
    </citation>
    <scope>NUCLEOTIDE SEQUENCE</scope>
    <source>
        <strain evidence="15">IoA-00</strain>
    </source>
</reference>
<dbReference type="GO" id="GO:0004983">
    <property type="term" value="F:neuropeptide Y receptor activity"/>
    <property type="evidence" value="ECO:0007669"/>
    <property type="project" value="InterPro"/>
</dbReference>
<feature type="transmembrane region" description="Helical" evidence="13">
    <location>
        <begin position="170"/>
        <end position="192"/>
    </location>
</feature>
<protein>
    <submittedName>
        <fullName evidence="15">ASTA-R</fullName>
    </submittedName>
    <submittedName>
        <fullName evidence="16">AllatostatinA receptorlike [Acyrthosiphon pisum]</fullName>
    </submittedName>
</protein>
<keyword evidence="10" id="KW-0325">Glycoprotein</keyword>
<keyword evidence="6 12" id="KW-0297">G-protein coupled receptor</keyword>
<evidence type="ECO:0000313" key="15">
    <source>
        <dbReference type="EMBL" id="CAF2967065.1"/>
    </source>
</evidence>
<dbReference type="PANTHER" id="PTHR45695:SF23">
    <property type="entry name" value="GALANIN-LIKE G-PROTEIN COUPLED RECEPTOR NPR-9"/>
    <property type="match status" value="1"/>
</dbReference>
<organism evidence="16">
    <name type="scientific">Lepeophtheirus salmonis</name>
    <name type="common">Salmon louse</name>
    <name type="synonym">Caligus salmonis</name>
    <dbReference type="NCBI Taxonomy" id="72036"/>
    <lineage>
        <taxon>Eukaryota</taxon>
        <taxon>Metazoa</taxon>
        <taxon>Ecdysozoa</taxon>
        <taxon>Arthropoda</taxon>
        <taxon>Crustacea</taxon>
        <taxon>Multicrustacea</taxon>
        <taxon>Hexanauplia</taxon>
        <taxon>Copepoda</taxon>
        <taxon>Siphonostomatoida</taxon>
        <taxon>Caligidae</taxon>
        <taxon>Lepeophtheirus</taxon>
    </lineage>
</organism>
<keyword evidence="5 13" id="KW-1133">Transmembrane helix</keyword>
<keyword evidence="17" id="KW-1185">Reference proteome</keyword>
<evidence type="ECO:0000256" key="5">
    <source>
        <dbReference type="ARBA" id="ARBA00022989"/>
    </source>
</evidence>
<dbReference type="EMBL" id="HACA01008694">
    <property type="protein sequence ID" value="CDW26055.1"/>
    <property type="molecule type" value="Transcribed_RNA"/>
</dbReference>
<dbReference type="InterPro" id="IPR017452">
    <property type="entry name" value="GPCR_Rhodpsn_7TM"/>
</dbReference>
<feature type="transmembrane region" description="Helical" evidence="13">
    <location>
        <begin position="278"/>
        <end position="296"/>
    </location>
</feature>
<keyword evidence="4 12" id="KW-0812">Transmembrane</keyword>
<dbReference type="PROSITE" id="PS00237">
    <property type="entry name" value="G_PROTEIN_RECEP_F1_1"/>
    <property type="match status" value="1"/>
</dbReference>
<evidence type="ECO:0000259" key="14">
    <source>
        <dbReference type="PROSITE" id="PS50262"/>
    </source>
</evidence>
<name>A0A0K2TJR3_LEPSM</name>
<feature type="transmembrane region" description="Helical" evidence="13">
    <location>
        <begin position="91"/>
        <end position="111"/>
    </location>
</feature>
<evidence type="ECO:0000256" key="10">
    <source>
        <dbReference type="ARBA" id="ARBA00023180"/>
    </source>
</evidence>
<evidence type="ECO:0000313" key="16">
    <source>
        <dbReference type="EMBL" id="CDW26055.1"/>
    </source>
</evidence>
<feature type="transmembrane region" description="Helical" evidence="13">
    <location>
        <begin position="316"/>
        <end position="340"/>
    </location>
</feature>
<sequence>MDLIDFCELQESELKEHYHLYAENATDNFTIELSYFLNNHKTICNRLWIEELVSWLVPMLFAIFVILGVVGNVLVLIVISFYQQMRNTTNILILNLALSDLLLLIICIPPTAVDYAVGWPFGKELCIVVQYLIHVTVYGSIYTLVLLSLDRYLAVVYPVQSITIRTVCNAFIVISITWVLAFTSCSPIFFLFHTKTVSSIKTNEERNVCTFNRDEYSHIVEVTYQTTFFVTSLVIPVIAIISLYISMLHRLWRGTAATHGRGPARDKRCVGQENKRRVTRMIIFVVIVFVLCWSPLQVVMLLKSFKLYEINQTSLVAFQIICHCLAYCNSCLNPFLYAFLSSNFRETFKKSIFFPWKRNNPSNSPINNNHIPKVTIKTTNINEDGNRITNLGMQEVIQLKSM</sequence>
<evidence type="ECO:0000256" key="3">
    <source>
        <dbReference type="ARBA" id="ARBA00022475"/>
    </source>
</evidence>
<dbReference type="AlphaFoldDB" id="A0A0K2TJR3"/>
<accession>A0A0K2TJR3</accession>
<keyword evidence="8" id="KW-1015">Disulfide bond</keyword>
<reference evidence="16" key="1">
    <citation type="submission" date="2014-05" db="EMBL/GenBank/DDBJ databases">
        <authorList>
            <person name="Chronopoulou M."/>
        </authorList>
    </citation>
    <scope>NUCLEOTIDE SEQUENCE</scope>
    <source>
        <tissue evidence="16">Whole organism</tissue>
    </source>
</reference>
<comment type="subcellular location">
    <subcellularLocation>
        <location evidence="1">Cell membrane</location>
        <topology evidence="1">Multi-pass membrane protein</topology>
    </subcellularLocation>
</comment>
<evidence type="ECO:0000256" key="12">
    <source>
        <dbReference type="RuleBase" id="RU000688"/>
    </source>
</evidence>
<dbReference type="Gene3D" id="1.20.1070.10">
    <property type="entry name" value="Rhodopsin 7-helix transmembrane proteins"/>
    <property type="match status" value="1"/>
</dbReference>
<dbReference type="EMBL" id="HG994585">
    <property type="protein sequence ID" value="CAF2967065.1"/>
    <property type="molecule type" value="Genomic_DNA"/>
</dbReference>
<feature type="transmembrane region" description="Helical" evidence="13">
    <location>
        <begin position="222"/>
        <end position="245"/>
    </location>
</feature>
<evidence type="ECO:0000256" key="8">
    <source>
        <dbReference type="ARBA" id="ARBA00023157"/>
    </source>
</evidence>
<evidence type="ECO:0000256" key="11">
    <source>
        <dbReference type="ARBA" id="ARBA00023224"/>
    </source>
</evidence>
<dbReference type="SMART" id="SM01381">
    <property type="entry name" value="7TM_GPCR_Srsx"/>
    <property type="match status" value="1"/>
</dbReference>
<evidence type="ECO:0000313" key="17">
    <source>
        <dbReference type="Proteomes" id="UP000675881"/>
    </source>
</evidence>
<evidence type="ECO:0000256" key="4">
    <source>
        <dbReference type="ARBA" id="ARBA00022692"/>
    </source>
</evidence>
<dbReference type="InterPro" id="IPR000276">
    <property type="entry name" value="GPCR_Rhodpsn"/>
</dbReference>
<dbReference type="PANTHER" id="PTHR45695">
    <property type="entry name" value="LEUCOKININ RECEPTOR-RELATED"/>
    <property type="match status" value="1"/>
</dbReference>
<dbReference type="InterPro" id="IPR000611">
    <property type="entry name" value="NPY_rcpt"/>
</dbReference>
<proteinExistence type="inferred from homology"/>
<dbReference type="SUPFAM" id="SSF81321">
    <property type="entry name" value="Family A G protein-coupled receptor-like"/>
    <property type="match status" value="1"/>
</dbReference>